<dbReference type="InterPro" id="IPR006558">
    <property type="entry name" value="LamG-like"/>
</dbReference>
<feature type="region of interest" description="Disordered" evidence="3">
    <location>
        <begin position="595"/>
        <end position="626"/>
    </location>
</feature>
<dbReference type="PRINTS" id="PR01217">
    <property type="entry name" value="PRICHEXTENSN"/>
</dbReference>
<organism evidence="5 6">
    <name type="scientific">Solirubrobacter phytolaccae</name>
    <dbReference type="NCBI Taxonomy" id="1404360"/>
    <lineage>
        <taxon>Bacteria</taxon>
        <taxon>Bacillati</taxon>
        <taxon>Actinomycetota</taxon>
        <taxon>Thermoleophilia</taxon>
        <taxon>Solirubrobacterales</taxon>
        <taxon>Solirubrobacteraceae</taxon>
        <taxon>Solirubrobacter</taxon>
    </lineage>
</organism>
<sequence length="626" mass="65007">MGSGTFEPQQVPAGTKPVTFITSAAIVRQLDIKSSSVVFDGFNIDAGFAKMPALGISGSNVTFKNGRVGNVTDEKGALVNGANITFDNVVFHDVRVTDSAVHNECIYAIVVPGFTVRNSTFTECATMDLFFTFGHWWTPTPAPYGNVTIENNVFAHSTNIEAGSWHYFSLYVGDTGSDGGTLQNWVVRNNTFEIPANISRTSGTGSRWTNNLGSWSCVSGVTYRGNVGSKCGSSDKAVSPASSTKTTPAAFAWVNPAVYDFRLKAGSPAINAGVADDAPARDRDGKLRDATPDAGAYEFGTTSTPTPTPTPTPTTTPSPTPTPTPTSTPTPTPTATPVPPAPTPTPTPVPPTPTATPTPVPPAPTATPTPAPPAPTPTPTPAPSQKLVGAWSFNETSGTTAKDTSGQGNTGTVSGATRVTAGKFGGALSFDGVNDTVNIPDSASLDLTTGMTLEAWVKPTSTAGYRSVVFKENAAAGHQTYSLYSSNGSARPVAEVAVGPKYTSALSSQSAEAGAWTHVAATFDGTQLRVYRNGVEVATKALSGSLVKSNDPLRIGGNKIWDEWFKGTIDEVRVWAGARTRAEIAADMAAPISDTVQAGAASKSSKSSKAKAKSKAKTKAKKTKLK</sequence>
<evidence type="ECO:0000313" key="6">
    <source>
        <dbReference type="Proteomes" id="UP001147653"/>
    </source>
</evidence>
<keyword evidence="1" id="KW-0732">Signal</keyword>
<evidence type="ECO:0000256" key="3">
    <source>
        <dbReference type="SAM" id="MobiDB-lite"/>
    </source>
</evidence>
<proteinExistence type="predicted"/>
<dbReference type="SUPFAM" id="SSF51126">
    <property type="entry name" value="Pectin lyase-like"/>
    <property type="match status" value="1"/>
</dbReference>
<evidence type="ECO:0000313" key="5">
    <source>
        <dbReference type="EMBL" id="MDA0180325.1"/>
    </source>
</evidence>
<evidence type="ECO:0000256" key="1">
    <source>
        <dbReference type="ARBA" id="ARBA00022729"/>
    </source>
</evidence>
<feature type="compositionally biased region" description="Pro residues" evidence="3">
    <location>
        <begin position="306"/>
        <end position="382"/>
    </location>
</feature>
<dbReference type="SMART" id="SM00560">
    <property type="entry name" value="LamGL"/>
    <property type="match status" value="1"/>
</dbReference>
<dbReference type="Pfam" id="PF13385">
    <property type="entry name" value="Laminin_G_3"/>
    <property type="match status" value="1"/>
</dbReference>
<evidence type="ECO:0000259" key="4">
    <source>
        <dbReference type="SMART" id="SM00560"/>
    </source>
</evidence>
<dbReference type="NCBIfam" id="NF041518">
    <property type="entry name" value="choice_anch_Q"/>
    <property type="match status" value="1"/>
</dbReference>
<dbReference type="Proteomes" id="UP001147653">
    <property type="component" value="Unassembled WGS sequence"/>
</dbReference>
<keyword evidence="2" id="KW-1015">Disulfide bond</keyword>
<feature type="region of interest" description="Disordered" evidence="3">
    <location>
        <begin position="272"/>
        <end position="386"/>
    </location>
</feature>
<reference evidence="5" key="1">
    <citation type="submission" date="2022-10" db="EMBL/GenBank/DDBJ databases">
        <title>The WGS of Solirubrobacter phytolaccae KCTC 29190.</title>
        <authorList>
            <person name="Jiang Z."/>
        </authorList>
    </citation>
    <scope>NUCLEOTIDE SEQUENCE</scope>
    <source>
        <strain evidence="5">KCTC 29190</strain>
    </source>
</reference>
<dbReference type="InterPro" id="IPR013320">
    <property type="entry name" value="ConA-like_dom_sf"/>
</dbReference>
<name>A0A9X3N5N4_9ACTN</name>
<comment type="caution">
    <text evidence="5">The sequence shown here is derived from an EMBL/GenBank/DDBJ whole genome shotgun (WGS) entry which is preliminary data.</text>
</comment>
<dbReference type="SUPFAM" id="SSF49899">
    <property type="entry name" value="Concanavalin A-like lectins/glucanases"/>
    <property type="match status" value="1"/>
</dbReference>
<accession>A0A9X3N5N4</accession>
<evidence type="ECO:0000256" key="2">
    <source>
        <dbReference type="ARBA" id="ARBA00023157"/>
    </source>
</evidence>
<protein>
    <submittedName>
        <fullName evidence="5">LamG domain-containing protein</fullName>
    </submittedName>
</protein>
<dbReference type="InterPro" id="IPR059226">
    <property type="entry name" value="Choice_anch_Q_dom"/>
</dbReference>
<dbReference type="EMBL" id="JAPDDP010000011">
    <property type="protein sequence ID" value="MDA0180325.1"/>
    <property type="molecule type" value="Genomic_DNA"/>
</dbReference>
<dbReference type="InterPro" id="IPR012334">
    <property type="entry name" value="Pectin_lyas_fold"/>
</dbReference>
<dbReference type="Gene3D" id="2.60.120.200">
    <property type="match status" value="1"/>
</dbReference>
<dbReference type="RefSeq" id="WP_270024633.1">
    <property type="nucleotide sequence ID" value="NZ_JAPDDP010000011.1"/>
</dbReference>
<keyword evidence="6" id="KW-1185">Reference proteome</keyword>
<feature type="compositionally biased region" description="Basic and acidic residues" evidence="3">
    <location>
        <begin position="278"/>
        <end position="291"/>
    </location>
</feature>
<dbReference type="InterPro" id="IPR011050">
    <property type="entry name" value="Pectin_lyase_fold/virulence"/>
</dbReference>
<gene>
    <name evidence="5" type="ORF">OJ997_08460</name>
</gene>
<dbReference type="Gene3D" id="2.160.20.10">
    <property type="entry name" value="Single-stranded right-handed beta-helix, Pectin lyase-like"/>
    <property type="match status" value="1"/>
</dbReference>
<dbReference type="AlphaFoldDB" id="A0A9X3N5N4"/>
<feature type="compositionally biased region" description="Basic residues" evidence="3">
    <location>
        <begin position="606"/>
        <end position="626"/>
    </location>
</feature>
<feature type="domain" description="LamG-like jellyroll fold" evidence="4">
    <location>
        <begin position="449"/>
        <end position="582"/>
    </location>
</feature>